<evidence type="ECO:0000256" key="7">
    <source>
        <dbReference type="ARBA" id="ARBA00022927"/>
    </source>
</evidence>
<organism evidence="13 14">
    <name type="scientific">Uliginosibacterium silvisoli</name>
    <dbReference type="NCBI Taxonomy" id="3114758"/>
    <lineage>
        <taxon>Bacteria</taxon>
        <taxon>Pseudomonadati</taxon>
        <taxon>Pseudomonadota</taxon>
        <taxon>Betaproteobacteria</taxon>
        <taxon>Rhodocyclales</taxon>
        <taxon>Zoogloeaceae</taxon>
        <taxon>Uliginosibacterium</taxon>
    </lineage>
</organism>
<dbReference type="InterPro" id="IPR003538">
    <property type="entry name" value="TonB"/>
</dbReference>
<reference evidence="13 14" key="1">
    <citation type="submission" date="2024-01" db="EMBL/GenBank/DDBJ databases">
        <title>Uliginosibacterium soil sp. nov.</title>
        <authorList>
            <person name="Lv Y."/>
        </authorList>
    </citation>
    <scope>NUCLEOTIDE SEQUENCE [LARGE SCALE GENOMIC DNA]</scope>
    <source>
        <strain evidence="13 14">H3</strain>
    </source>
</reference>
<protein>
    <recommendedName>
        <fullName evidence="10">Protein TonB</fullName>
    </recommendedName>
</protein>
<dbReference type="InterPro" id="IPR006260">
    <property type="entry name" value="TonB/TolA_C"/>
</dbReference>
<name>A0ABU6K822_9RHOO</name>
<feature type="compositionally biased region" description="Basic and acidic residues" evidence="11">
    <location>
        <begin position="72"/>
        <end position="87"/>
    </location>
</feature>
<evidence type="ECO:0000256" key="11">
    <source>
        <dbReference type="SAM" id="MobiDB-lite"/>
    </source>
</evidence>
<evidence type="ECO:0000256" key="3">
    <source>
        <dbReference type="ARBA" id="ARBA00022448"/>
    </source>
</evidence>
<accession>A0ABU6K822</accession>
<feature type="transmembrane region" description="Helical" evidence="10">
    <location>
        <begin position="24"/>
        <end position="43"/>
    </location>
</feature>
<feature type="domain" description="TonB C-terminal" evidence="12">
    <location>
        <begin position="148"/>
        <end position="240"/>
    </location>
</feature>
<evidence type="ECO:0000256" key="10">
    <source>
        <dbReference type="RuleBase" id="RU362123"/>
    </source>
</evidence>
<evidence type="ECO:0000256" key="6">
    <source>
        <dbReference type="ARBA" id="ARBA00022692"/>
    </source>
</evidence>
<sequence>MSSTLKDIRPPVVHHEHSAWPQRYGTLIGVVGLHVLAGSFLVAMKLRAPAEIEPPVLSVQWVPTQQAPEQKQPQEKPKEPPKKKPEPVQKAVPVPQQVKPVEAPMIQAPATTAAAVEAPQTPPAPPTPPAPAPQPQAVQASAPPIDPNLKPSVDCTQSPQPVYPAASKTLGEEGSVLLRMQVDERGRPLRVEVEKSSGHTRLDRSARETIASSWVCPLRQGKQGYTGWLRVPVVFELSLN</sequence>
<keyword evidence="7 10" id="KW-0653">Protein transport</keyword>
<evidence type="ECO:0000259" key="12">
    <source>
        <dbReference type="PROSITE" id="PS52015"/>
    </source>
</evidence>
<evidence type="ECO:0000256" key="4">
    <source>
        <dbReference type="ARBA" id="ARBA00022475"/>
    </source>
</evidence>
<keyword evidence="8 10" id="KW-1133">Transmembrane helix</keyword>
<keyword evidence="14" id="KW-1185">Reference proteome</keyword>
<dbReference type="InterPro" id="IPR037682">
    <property type="entry name" value="TonB_C"/>
</dbReference>
<dbReference type="PRINTS" id="PR01374">
    <property type="entry name" value="TONBPROTEIN"/>
</dbReference>
<proteinExistence type="inferred from homology"/>
<dbReference type="SUPFAM" id="SSF74653">
    <property type="entry name" value="TolA/TonB C-terminal domain"/>
    <property type="match status" value="1"/>
</dbReference>
<keyword evidence="5 10" id="KW-0997">Cell inner membrane</keyword>
<dbReference type="PANTHER" id="PTHR33446">
    <property type="entry name" value="PROTEIN TONB-RELATED"/>
    <property type="match status" value="1"/>
</dbReference>
<dbReference type="PANTHER" id="PTHR33446:SF2">
    <property type="entry name" value="PROTEIN TONB"/>
    <property type="match status" value="1"/>
</dbReference>
<feature type="compositionally biased region" description="Low complexity" evidence="11">
    <location>
        <begin position="88"/>
        <end position="119"/>
    </location>
</feature>
<dbReference type="EMBL" id="JAYXHS010000003">
    <property type="protein sequence ID" value="MEC5387581.1"/>
    <property type="molecule type" value="Genomic_DNA"/>
</dbReference>
<evidence type="ECO:0000256" key="8">
    <source>
        <dbReference type="ARBA" id="ARBA00022989"/>
    </source>
</evidence>
<feature type="region of interest" description="Disordered" evidence="11">
    <location>
        <begin position="64"/>
        <end position="158"/>
    </location>
</feature>
<comment type="function">
    <text evidence="10">Interacts with outer membrane receptor proteins that carry out high-affinity binding and energy dependent uptake into the periplasmic space of specific substrates. It could act to transduce energy from the cytoplasmic membrane to specific energy-requiring processes in the outer membrane, resulting in the release into the periplasm of ligands bound by these outer membrane proteins.</text>
</comment>
<dbReference type="Gene3D" id="3.30.1150.10">
    <property type="match status" value="1"/>
</dbReference>
<dbReference type="NCBIfam" id="TIGR01352">
    <property type="entry name" value="tonB_Cterm"/>
    <property type="match status" value="1"/>
</dbReference>
<evidence type="ECO:0000256" key="2">
    <source>
        <dbReference type="ARBA" id="ARBA00006555"/>
    </source>
</evidence>
<evidence type="ECO:0000256" key="9">
    <source>
        <dbReference type="ARBA" id="ARBA00023136"/>
    </source>
</evidence>
<keyword evidence="3 10" id="KW-0813">Transport</keyword>
<comment type="subcellular location">
    <subcellularLocation>
        <location evidence="1 10">Cell inner membrane</location>
        <topology evidence="1 10">Single-pass membrane protein</topology>
        <orientation evidence="1 10">Periplasmic side</orientation>
    </subcellularLocation>
</comment>
<dbReference type="PROSITE" id="PS52015">
    <property type="entry name" value="TONB_CTD"/>
    <property type="match status" value="1"/>
</dbReference>
<dbReference type="Proteomes" id="UP001331561">
    <property type="component" value="Unassembled WGS sequence"/>
</dbReference>
<evidence type="ECO:0000313" key="14">
    <source>
        <dbReference type="Proteomes" id="UP001331561"/>
    </source>
</evidence>
<evidence type="ECO:0000256" key="5">
    <source>
        <dbReference type="ARBA" id="ARBA00022519"/>
    </source>
</evidence>
<keyword evidence="6 10" id="KW-0812">Transmembrane</keyword>
<evidence type="ECO:0000313" key="13">
    <source>
        <dbReference type="EMBL" id="MEC5387581.1"/>
    </source>
</evidence>
<keyword evidence="4 10" id="KW-1003">Cell membrane</keyword>
<feature type="compositionally biased region" description="Pro residues" evidence="11">
    <location>
        <begin position="120"/>
        <end position="134"/>
    </location>
</feature>
<comment type="similarity">
    <text evidence="2 10">Belongs to the TonB family.</text>
</comment>
<keyword evidence="9 10" id="KW-0472">Membrane</keyword>
<dbReference type="Pfam" id="PF03544">
    <property type="entry name" value="TonB_C"/>
    <property type="match status" value="1"/>
</dbReference>
<keyword evidence="10" id="KW-0735">Signal-anchor</keyword>
<evidence type="ECO:0000256" key="1">
    <source>
        <dbReference type="ARBA" id="ARBA00004383"/>
    </source>
</evidence>
<dbReference type="InterPro" id="IPR051045">
    <property type="entry name" value="TonB-dependent_transducer"/>
</dbReference>
<dbReference type="RefSeq" id="WP_327600549.1">
    <property type="nucleotide sequence ID" value="NZ_JAYXHS010000003.1"/>
</dbReference>
<gene>
    <name evidence="13" type="ORF">VVD49_17750</name>
</gene>
<comment type="caution">
    <text evidence="13">The sequence shown here is derived from an EMBL/GenBank/DDBJ whole genome shotgun (WGS) entry which is preliminary data.</text>
</comment>